<feature type="transmembrane region" description="Helical" evidence="1">
    <location>
        <begin position="45"/>
        <end position="67"/>
    </location>
</feature>
<keyword evidence="1" id="KW-0812">Transmembrane</keyword>
<dbReference type="RefSeq" id="WP_013461163.1">
    <property type="nucleotide sequence ID" value="NC_014762.1"/>
</dbReference>
<dbReference type="AlphaFoldDB" id="E4TXA0"/>
<evidence type="ECO:0000313" key="2">
    <source>
        <dbReference type="EMBL" id="ADR34966.1"/>
    </source>
</evidence>
<sequence>MEAMYTAGLNIHYFGVIVLMGVVLFNIVMLSLSHHIVRYSKRMRIVMPISSSLIALILFTGAVMMAAKHLHFTFANSAMIVIGILMIILEAKRYKTLKRKTDITQEGAFALYKKKAFRFLGIEMSLLIAITLWMMAQ</sequence>
<feature type="transmembrane region" description="Helical" evidence="1">
    <location>
        <begin position="12"/>
        <end position="33"/>
    </location>
</feature>
<dbReference type="KEGG" id="sku:Sulku_2306"/>
<dbReference type="EMBL" id="CP002355">
    <property type="protein sequence ID" value="ADR34966.1"/>
    <property type="molecule type" value="Genomic_DNA"/>
</dbReference>
<keyword evidence="1" id="KW-0472">Membrane</keyword>
<proteinExistence type="predicted"/>
<reference evidence="2 3" key="1">
    <citation type="journal article" date="2012" name="Stand. Genomic Sci.">
        <title>Complete genome sequence of the sulfur compounds oxidizing chemolithoautotroph Sulfuricurvum kujiense type strain (YK-1(T)).</title>
        <authorList>
            <person name="Han C."/>
            <person name="Kotsyurbenko O."/>
            <person name="Chertkov O."/>
            <person name="Held B."/>
            <person name="Lapidus A."/>
            <person name="Nolan M."/>
            <person name="Lucas S."/>
            <person name="Hammon N."/>
            <person name="Deshpande S."/>
            <person name="Cheng J.F."/>
            <person name="Tapia R."/>
            <person name="Goodwin L.A."/>
            <person name="Pitluck S."/>
            <person name="Liolios K."/>
            <person name="Pagani I."/>
            <person name="Ivanova N."/>
            <person name="Mavromatis K."/>
            <person name="Mikhailova N."/>
            <person name="Pati A."/>
            <person name="Chen A."/>
            <person name="Palaniappan K."/>
            <person name="Land M."/>
            <person name="Hauser L."/>
            <person name="Chang Y.J."/>
            <person name="Jeffries C.D."/>
            <person name="Brambilla E.M."/>
            <person name="Rohde M."/>
            <person name="Spring S."/>
            <person name="Sikorski J."/>
            <person name="Goker M."/>
            <person name="Woyke T."/>
            <person name="Bristow J."/>
            <person name="Eisen J.A."/>
            <person name="Markowitz V."/>
            <person name="Hugenholtz P."/>
            <person name="Kyrpides N.C."/>
            <person name="Klenk H.P."/>
            <person name="Detter J.C."/>
        </authorList>
    </citation>
    <scope>NUCLEOTIDE SEQUENCE [LARGE SCALE GENOMIC DNA]</scope>
    <source>
        <strain evidence="3">ATCC BAA-921 / DSM 16994 / JCM 11577 / YK-1</strain>
    </source>
</reference>
<dbReference type="OrthoDB" id="5334480at2"/>
<feature type="transmembrane region" description="Helical" evidence="1">
    <location>
        <begin position="73"/>
        <end position="91"/>
    </location>
</feature>
<protein>
    <recommendedName>
        <fullName evidence="4">TerC family integral membrane protein</fullName>
    </recommendedName>
</protein>
<accession>E4TXA0</accession>
<evidence type="ECO:0000313" key="3">
    <source>
        <dbReference type="Proteomes" id="UP000008721"/>
    </source>
</evidence>
<gene>
    <name evidence="2" type="ordered locus">Sulku_2306</name>
</gene>
<keyword evidence="3" id="KW-1185">Reference proteome</keyword>
<evidence type="ECO:0000256" key="1">
    <source>
        <dbReference type="SAM" id="Phobius"/>
    </source>
</evidence>
<organism evidence="2 3">
    <name type="scientific">Sulfuricurvum kujiense (strain ATCC BAA-921 / DSM 16994 / JCM 11577 / YK-1)</name>
    <dbReference type="NCBI Taxonomy" id="709032"/>
    <lineage>
        <taxon>Bacteria</taxon>
        <taxon>Pseudomonadati</taxon>
        <taxon>Campylobacterota</taxon>
        <taxon>Epsilonproteobacteria</taxon>
        <taxon>Campylobacterales</taxon>
        <taxon>Sulfurimonadaceae</taxon>
        <taxon>Sulfuricurvum</taxon>
    </lineage>
</organism>
<keyword evidence="1" id="KW-1133">Transmembrane helix</keyword>
<dbReference type="Proteomes" id="UP000008721">
    <property type="component" value="Chromosome"/>
</dbReference>
<dbReference type="STRING" id="709032.Sulku_2306"/>
<feature type="transmembrane region" description="Helical" evidence="1">
    <location>
        <begin position="116"/>
        <end position="136"/>
    </location>
</feature>
<evidence type="ECO:0008006" key="4">
    <source>
        <dbReference type="Google" id="ProtNLM"/>
    </source>
</evidence>
<name>E4TXA0_SULKY</name>
<dbReference type="HOGENOM" id="CLU_1884741_0_0_7"/>